<dbReference type="AlphaFoldDB" id="A0A3B0T3A9"/>
<feature type="non-terminal residue" evidence="1">
    <location>
        <position position="1"/>
    </location>
</feature>
<proteinExistence type="predicted"/>
<organism evidence="1">
    <name type="scientific">hydrothermal vent metagenome</name>
    <dbReference type="NCBI Taxonomy" id="652676"/>
    <lineage>
        <taxon>unclassified sequences</taxon>
        <taxon>metagenomes</taxon>
        <taxon>ecological metagenomes</taxon>
    </lineage>
</organism>
<evidence type="ECO:0000313" key="1">
    <source>
        <dbReference type="EMBL" id="VAW07817.1"/>
    </source>
</evidence>
<accession>A0A3B0T3A9</accession>
<protein>
    <submittedName>
        <fullName evidence="1">Uncharacterized protein</fullName>
    </submittedName>
</protein>
<sequence>YDKYLSGDLVDFDYPEEKVAAALEHLPIVD</sequence>
<gene>
    <name evidence="1" type="ORF">MNBD_ACTINO02-2851</name>
</gene>
<name>A0A3B0T3A9_9ZZZZ</name>
<reference evidence="1" key="1">
    <citation type="submission" date="2018-06" db="EMBL/GenBank/DDBJ databases">
        <authorList>
            <person name="Zhirakovskaya E."/>
        </authorList>
    </citation>
    <scope>NUCLEOTIDE SEQUENCE</scope>
</reference>
<dbReference type="EMBL" id="UOEK01000419">
    <property type="protein sequence ID" value="VAW07817.1"/>
    <property type="molecule type" value="Genomic_DNA"/>
</dbReference>